<sequence>MEKTILYLKNNLHLLILFLASLVYFLVNVKMNIFSYSNFDFGKFDLGNMSQMLWNTMNGRFLYLTDYFGTNLPRWSMSHVDPILLLFLPIFALITHPLTLVFSQLVIVIFSSFLIYAISNLNINNKNISLLIALSFLSYPALGYLTSRTGFHGVSAAIPFFLGAFFVFEHMYYTNNFTRGKLALFWLLLIVTMTGKEQLPLYVFMYGLFIWFCRTPFLNEFKLNKEYLSGFFTSLIMRNVLTMLVVSTLWFILAFFVIIPNFAHYRIEGFNKFAQQLDINTETVREVDLDNYFLSRYEAFGSSYLEIIINILLDPKAVAKVLFGGDKVENLRMTFEPLLYTPLIAPGTLMMAIPDLLINYLTTATGVGTSEITNHRISMIIPILFLSVIFSVKTINNFISNIARKKGNKLLFLKYIIPVFLLLASIKYSYQYNNPVTMWMSEAVKKRLPSFIAIAKSDPSLTESANLKIGDVVRLSDLENKDRECAQRIVDMVPDNASVSGPDYLGAHLSLRETYAIFPAMYLEADYVIVDVFSRKILTILDTDLGIVRDVTEELIRAEDYRLELGCGNLFVFKNVGPHNKDRLLPLQERYEYPEKTDFEILFTLTVVDHEIPQKLLRGNEYNFKLVFAKRDDASLNDHVIFTTFVNQSTGEMYQTANLPTFAIKQPGEWEEDRYYIENNSLILPHFLEPGEYKVFVGTSNKVKTRSVYLDNIEVL</sequence>
<feature type="transmembrane region" description="Helical" evidence="1">
    <location>
        <begin position="128"/>
        <end position="145"/>
    </location>
</feature>
<keyword evidence="1" id="KW-0472">Membrane</keyword>
<feature type="transmembrane region" description="Helical" evidence="1">
    <location>
        <begin position="12"/>
        <end position="29"/>
    </location>
</feature>
<evidence type="ECO:0000313" key="2">
    <source>
        <dbReference type="EMBL" id="RJR26413.1"/>
    </source>
</evidence>
<protein>
    <submittedName>
        <fullName evidence="2">DUF2079 domain-containing protein</fullName>
    </submittedName>
</protein>
<dbReference type="Pfam" id="PF09852">
    <property type="entry name" value="DUF2079"/>
    <property type="match status" value="1"/>
</dbReference>
<keyword evidence="1" id="KW-1133">Transmembrane helix</keyword>
<evidence type="ECO:0000256" key="1">
    <source>
        <dbReference type="SAM" id="Phobius"/>
    </source>
</evidence>
<feature type="transmembrane region" description="Helical" evidence="1">
    <location>
        <begin position="232"/>
        <end position="259"/>
    </location>
</feature>
<name>A0A3A4ZAQ9_UNCKA</name>
<proteinExistence type="predicted"/>
<evidence type="ECO:0000313" key="3">
    <source>
        <dbReference type="Proteomes" id="UP000265540"/>
    </source>
</evidence>
<feature type="transmembrane region" description="Helical" evidence="1">
    <location>
        <begin position="337"/>
        <end position="357"/>
    </location>
</feature>
<feature type="transmembrane region" description="Helical" evidence="1">
    <location>
        <begin position="151"/>
        <end position="172"/>
    </location>
</feature>
<keyword evidence="1" id="KW-0812">Transmembrane</keyword>
<feature type="transmembrane region" description="Helical" evidence="1">
    <location>
        <begin position="411"/>
        <end position="430"/>
    </location>
</feature>
<dbReference type="InterPro" id="IPR018650">
    <property type="entry name" value="STSV1_Orf64"/>
</dbReference>
<reference evidence="2 3" key="1">
    <citation type="journal article" date="2017" name="ISME J.">
        <title>Energy and carbon metabolisms in a deep terrestrial subsurface fluid microbial community.</title>
        <authorList>
            <person name="Momper L."/>
            <person name="Jungbluth S.P."/>
            <person name="Lee M.D."/>
            <person name="Amend J.P."/>
        </authorList>
    </citation>
    <scope>NUCLEOTIDE SEQUENCE [LARGE SCALE GENOMIC DNA]</scope>
    <source>
        <strain evidence="2">SURF_46</strain>
    </source>
</reference>
<accession>A0A3A4ZAQ9</accession>
<feature type="transmembrane region" description="Helical" evidence="1">
    <location>
        <begin position="377"/>
        <end position="399"/>
    </location>
</feature>
<comment type="caution">
    <text evidence="2">The sequence shown here is derived from an EMBL/GenBank/DDBJ whole genome shotgun (WGS) entry which is preliminary data.</text>
</comment>
<dbReference type="EMBL" id="QZJF01000022">
    <property type="protein sequence ID" value="RJR26413.1"/>
    <property type="molecule type" value="Genomic_DNA"/>
</dbReference>
<feature type="transmembrane region" description="Helical" evidence="1">
    <location>
        <begin position="184"/>
        <end position="212"/>
    </location>
</feature>
<feature type="transmembrane region" description="Helical" evidence="1">
    <location>
        <begin position="83"/>
        <end position="116"/>
    </location>
</feature>
<organism evidence="2 3">
    <name type="scientific">candidate division WWE3 bacterium</name>
    <dbReference type="NCBI Taxonomy" id="2053526"/>
    <lineage>
        <taxon>Bacteria</taxon>
        <taxon>Katanobacteria</taxon>
    </lineage>
</organism>
<dbReference type="AlphaFoldDB" id="A0A3A4ZAQ9"/>
<dbReference type="Proteomes" id="UP000265540">
    <property type="component" value="Unassembled WGS sequence"/>
</dbReference>
<gene>
    <name evidence="2" type="ORF">C4561_05480</name>
</gene>